<sequence length="111" mass="12525">MRNSRKNEKKRVAGTAAFSCIGILTLCGMMYQSEEKPDEYAYPNVICEESSENGWYTTAPEIRIVHSDTDAVTQYKIINPSGRETEGEIRPEWSDKEENPGDTDSEDAEDP</sequence>
<reference evidence="3" key="1">
    <citation type="journal article" date="2021" name="PeerJ">
        <title>Extensive microbial diversity within the chicken gut microbiome revealed by metagenomics and culture.</title>
        <authorList>
            <person name="Gilroy R."/>
            <person name="Ravi A."/>
            <person name="Getino M."/>
            <person name="Pursley I."/>
            <person name="Horton D.L."/>
            <person name="Alikhan N.F."/>
            <person name="Baker D."/>
            <person name="Gharbi K."/>
            <person name="Hall N."/>
            <person name="Watson M."/>
            <person name="Adriaenssens E.M."/>
            <person name="Foster-Nyarko E."/>
            <person name="Jarju S."/>
            <person name="Secka A."/>
            <person name="Antonio M."/>
            <person name="Oren A."/>
            <person name="Chaudhuri R.R."/>
            <person name="La Ragione R."/>
            <person name="Hildebrand F."/>
            <person name="Pallen M.J."/>
        </authorList>
    </citation>
    <scope>NUCLEOTIDE SEQUENCE</scope>
    <source>
        <strain evidence="3">CHK196-3914</strain>
    </source>
</reference>
<reference evidence="3" key="2">
    <citation type="submission" date="2021-04" db="EMBL/GenBank/DDBJ databases">
        <authorList>
            <person name="Gilroy R."/>
        </authorList>
    </citation>
    <scope>NUCLEOTIDE SEQUENCE</scope>
    <source>
        <strain evidence="3">CHK196-3914</strain>
    </source>
</reference>
<evidence type="ECO:0000256" key="2">
    <source>
        <dbReference type="SAM" id="Phobius"/>
    </source>
</evidence>
<dbReference type="Proteomes" id="UP000824116">
    <property type="component" value="Unassembled WGS sequence"/>
</dbReference>
<name>A0A9D2G859_9FIRM</name>
<feature type="compositionally biased region" description="Acidic residues" evidence="1">
    <location>
        <begin position="100"/>
        <end position="111"/>
    </location>
</feature>
<evidence type="ECO:0000256" key="1">
    <source>
        <dbReference type="SAM" id="MobiDB-lite"/>
    </source>
</evidence>
<protein>
    <submittedName>
        <fullName evidence="3">Uncharacterized protein</fullName>
    </submittedName>
</protein>
<evidence type="ECO:0000313" key="4">
    <source>
        <dbReference type="Proteomes" id="UP000824116"/>
    </source>
</evidence>
<accession>A0A9D2G859</accession>
<keyword evidence="2" id="KW-0472">Membrane</keyword>
<keyword evidence="2" id="KW-0812">Transmembrane</keyword>
<feature type="non-terminal residue" evidence="3">
    <location>
        <position position="111"/>
    </location>
</feature>
<comment type="caution">
    <text evidence="3">The sequence shown here is derived from an EMBL/GenBank/DDBJ whole genome shotgun (WGS) entry which is preliminary data.</text>
</comment>
<evidence type="ECO:0000313" key="3">
    <source>
        <dbReference type="EMBL" id="HIZ74192.1"/>
    </source>
</evidence>
<proteinExistence type="predicted"/>
<dbReference type="EMBL" id="DXAY01000068">
    <property type="protein sequence ID" value="HIZ74192.1"/>
    <property type="molecule type" value="Genomic_DNA"/>
</dbReference>
<dbReference type="AlphaFoldDB" id="A0A9D2G859"/>
<feature type="transmembrane region" description="Helical" evidence="2">
    <location>
        <begin position="12"/>
        <end position="31"/>
    </location>
</feature>
<organism evidence="3 4">
    <name type="scientific">Candidatus Mediterraneibacter stercoravium</name>
    <dbReference type="NCBI Taxonomy" id="2838685"/>
    <lineage>
        <taxon>Bacteria</taxon>
        <taxon>Bacillati</taxon>
        <taxon>Bacillota</taxon>
        <taxon>Clostridia</taxon>
        <taxon>Lachnospirales</taxon>
        <taxon>Lachnospiraceae</taxon>
        <taxon>Mediterraneibacter</taxon>
    </lineage>
</organism>
<feature type="compositionally biased region" description="Basic and acidic residues" evidence="1">
    <location>
        <begin position="83"/>
        <end position="99"/>
    </location>
</feature>
<feature type="region of interest" description="Disordered" evidence="1">
    <location>
        <begin position="79"/>
        <end position="111"/>
    </location>
</feature>
<keyword evidence="2" id="KW-1133">Transmembrane helix</keyword>
<gene>
    <name evidence="3" type="ORF">H9723_02960</name>
</gene>